<dbReference type="CDD" id="cd15040">
    <property type="entry name" value="7tmB2_Adhesion"/>
    <property type="match status" value="1"/>
</dbReference>
<dbReference type="PROSITE" id="PS50261">
    <property type="entry name" value="G_PROTEIN_RECEP_F2_4"/>
    <property type="match status" value="1"/>
</dbReference>
<evidence type="ECO:0000256" key="1">
    <source>
        <dbReference type="ARBA" id="ARBA00004141"/>
    </source>
</evidence>
<dbReference type="Gene3D" id="2.60.220.50">
    <property type="match status" value="1"/>
</dbReference>
<protein>
    <submittedName>
        <fullName evidence="10">Putative G-protein coupled receptor</fullName>
    </submittedName>
</protein>
<feature type="compositionally biased region" description="Low complexity" evidence="6">
    <location>
        <begin position="94"/>
        <end position="128"/>
    </location>
</feature>
<dbReference type="EMBL" id="MRZV01000089">
    <property type="protein sequence ID" value="PIK59215.1"/>
    <property type="molecule type" value="Genomic_DNA"/>
</dbReference>
<dbReference type="Proteomes" id="UP000230750">
    <property type="component" value="Unassembled WGS sequence"/>
</dbReference>
<keyword evidence="2 7" id="KW-0812">Transmembrane</keyword>
<evidence type="ECO:0000256" key="5">
    <source>
        <dbReference type="ARBA" id="ARBA00023157"/>
    </source>
</evidence>
<dbReference type="PANTHER" id="PTHR47767">
    <property type="entry name" value="ADHESION G PROTEIN-COUPLED RECEPTOR G7"/>
    <property type="match status" value="1"/>
</dbReference>
<name>A0A2G8LG40_STIJA</name>
<feature type="transmembrane region" description="Helical" evidence="7">
    <location>
        <begin position="947"/>
        <end position="970"/>
    </location>
</feature>
<feature type="transmembrane region" description="Helical" evidence="7">
    <location>
        <begin position="800"/>
        <end position="818"/>
    </location>
</feature>
<dbReference type="PANTHER" id="PTHR47767:SF1">
    <property type="entry name" value="ADHESION G PROTEIN-COUPLED RECEPTOR G7"/>
    <property type="match status" value="1"/>
</dbReference>
<reference evidence="10 11" key="1">
    <citation type="journal article" date="2017" name="PLoS Biol.">
        <title>The sea cucumber genome provides insights into morphological evolution and visceral regeneration.</title>
        <authorList>
            <person name="Zhang X."/>
            <person name="Sun L."/>
            <person name="Yuan J."/>
            <person name="Sun Y."/>
            <person name="Gao Y."/>
            <person name="Zhang L."/>
            <person name="Li S."/>
            <person name="Dai H."/>
            <person name="Hamel J.F."/>
            <person name="Liu C."/>
            <person name="Yu Y."/>
            <person name="Liu S."/>
            <person name="Lin W."/>
            <person name="Guo K."/>
            <person name="Jin S."/>
            <person name="Xu P."/>
            <person name="Storey K.B."/>
            <person name="Huan P."/>
            <person name="Zhang T."/>
            <person name="Zhou Y."/>
            <person name="Zhang J."/>
            <person name="Lin C."/>
            <person name="Li X."/>
            <person name="Xing L."/>
            <person name="Huo D."/>
            <person name="Sun M."/>
            <person name="Wang L."/>
            <person name="Mercier A."/>
            <person name="Li F."/>
            <person name="Yang H."/>
            <person name="Xiang J."/>
        </authorList>
    </citation>
    <scope>NUCLEOTIDE SEQUENCE [LARGE SCALE GENOMIC DNA]</scope>
    <source>
        <strain evidence="10">Shaxun</strain>
        <tissue evidence="10">Muscle</tissue>
    </source>
</reference>
<evidence type="ECO:0000313" key="11">
    <source>
        <dbReference type="Proteomes" id="UP000230750"/>
    </source>
</evidence>
<feature type="transmembrane region" description="Helical" evidence="7">
    <location>
        <begin position="768"/>
        <end position="788"/>
    </location>
</feature>
<dbReference type="SUPFAM" id="SSF81321">
    <property type="entry name" value="Family A G protein-coupled receptor-like"/>
    <property type="match status" value="1"/>
</dbReference>
<feature type="compositionally biased region" description="Low complexity" evidence="6">
    <location>
        <begin position="224"/>
        <end position="251"/>
    </location>
</feature>
<dbReference type="GO" id="GO:0004930">
    <property type="term" value="F:G protein-coupled receptor activity"/>
    <property type="evidence" value="ECO:0007669"/>
    <property type="project" value="InterPro"/>
</dbReference>
<dbReference type="InterPro" id="IPR057244">
    <property type="entry name" value="GAIN_B"/>
</dbReference>
<dbReference type="PROSITE" id="PS50221">
    <property type="entry name" value="GAIN_B"/>
    <property type="match status" value="1"/>
</dbReference>
<accession>A0A2G8LG40</accession>
<dbReference type="OrthoDB" id="10037534at2759"/>
<dbReference type="SMART" id="SM00303">
    <property type="entry name" value="GPS"/>
    <property type="match status" value="1"/>
</dbReference>
<dbReference type="InterPro" id="IPR000832">
    <property type="entry name" value="GPCR_2_secretin-like"/>
</dbReference>
<feature type="transmembrane region" description="Helical" evidence="7">
    <location>
        <begin position="873"/>
        <end position="895"/>
    </location>
</feature>
<evidence type="ECO:0000256" key="7">
    <source>
        <dbReference type="SAM" id="Phobius"/>
    </source>
</evidence>
<evidence type="ECO:0000259" key="9">
    <source>
        <dbReference type="PROSITE" id="PS50261"/>
    </source>
</evidence>
<feature type="transmembrane region" description="Helical" evidence="7">
    <location>
        <begin position="830"/>
        <end position="853"/>
    </location>
</feature>
<comment type="subcellular location">
    <subcellularLocation>
        <location evidence="1">Membrane</location>
        <topology evidence="1">Multi-pass membrane protein</topology>
    </subcellularLocation>
</comment>
<dbReference type="Pfam" id="PF00002">
    <property type="entry name" value="7tm_2"/>
    <property type="match status" value="1"/>
</dbReference>
<evidence type="ECO:0000256" key="6">
    <source>
        <dbReference type="SAM" id="MobiDB-lite"/>
    </source>
</evidence>
<feature type="transmembrane region" description="Helical" evidence="7">
    <location>
        <begin position="733"/>
        <end position="756"/>
    </location>
</feature>
<dbReference type="InterPro" id="IPR017981">
    <property type="entry name" value="GPCR_2-like_7TM"/>
</dbReference>
<proteinExistence type="predicted"/>
<sequence length="1036" mass="113881">METTAEDVDTTTQTDPMTTIIIPFDSTTTFPTTLSATTNERTTTLETTTSVDTTNTTDPMTTIIIPFDSTTTFPTTLSATTNKRTTTMEETTRNVDTTTQTNPTTTVTTSDSTTTFPTTLSATTNKRTTTMEETTRNVDTTTQTNPTTTVTTSDSTTTFPTTLSATTNKRTTTMETTAKDVDTTTQTDPMTTIIIPFDSTTTFPTTLSATTYKRTTTMEETTRNVDTTTETNPTTTTVTTSDSTTTFPTTLSATTNKRTTTMEETTAENVDTTTQTDPTTTIRTTFSSTILTTKGTTETARSTDVLTTELRPTTHGITSDADVTTHTTTAFIPTTIFVPCPAEIITYSGVQLSFPKTEPGDSVTSLQKCSNDSTNPEQPLASRLCTEVGWEDPELETCFSAEDAEDEIERIANTTITEENVEEVASELALITTQTEDLDASEIDSVADSLESISNANSSSPEVTESVLGTVNNLMEVDETELVEADASTSVINSLEQQVSNVQENPENFTDVQDNVGVKAVKFDPELTKSITFINLIPEEFTGSDVLNTDLSEENAQLYNERSEVLLNRSASSIYIPSNILEIALQEQPNLTQVPISFFLYKDSRLFQTSKKPPTGSPDLNVTLREAILSQVIAATLEIDNVVVENLPPNSSVISRFQLSESLNANETILYRKCVFWVSPERSAEDSYWSEEGCHMTVDGNQTVCTCNHLTSFAVLVGIGTALPPAAMITLTVITWVGSCLSITGLIVCCLTLVLIRKLRRKQASQIHLNLFVCLIGFYVTFLVGDLLKDNPVHCKNVAASIQYFCLATVGWMSAEAVNMYYRLVRRKNIAYFIPISCVIIYGLSLVPVIVVFTISTFESEGYCFLPPGNSLYYGFLLEILIMTLFNMIIFSIVVRKVVFRPVMSTSSTSSRKEVISRIQMLVTFWILLGLSWSFGFLAVIPNRKTITFEVLFCIFTSLQGLILVVTIYVKNPEIHEAFKGTKKLFWMKIGSSDMKSTNSDGVPSFSELVKLQSFKKSGELKNASKTDSYSTKDNN</sequence>
<dbReference type="AlphaFoldDB" id="A0A2G8LG40"/>
<keyword evidence="11" id="KW-1185">Reference proteome</keyword>
<feature type="domain" description="G-protein coupled receptors family 2 profile 2" evidence="9">
    <location>
        <begin position="731"/>
        <end position="972"/>
    </location>
</feature>
<evidence type="ECO:0000313" key="10">
    <source>
        <dbReference type="EMBL" id="PIK59215.1"/>
    </source>
</evidence>
<dbReference type="InterPro" id="IPR000203">
    <property type="entry name" value="GPS"/>
</dbReference>
<feature type="transmembrane region" description="Helical" evidence="7">
    <location>
        <begin position="915"/>
        <end position="941"/>
    </location>
</feature>
<dbReference type="Gene3D" id="1.20.1070.10">
    <property type="entry name" value="Rhodopsin 7-helix transmembrane proteins"/>
    <property type="match status" value="1"/>
</dbReference>
<evidence type="ECO:0000256" key="3">
    <source>
        <dbReference type="ARBA" id="ARBA00022989"/>
    </source>
</evidence>
<dbReference type="GO" id="GO:0016020">
    <property type="term" value="C:membrane"/>
    <property type="evidence" value="ECO:0007669"/>
    <property type="project" value="UniProtKB-SubCell"/>
</dbReference>
<dbReference type="Pfam" id="PF01825">
    <property type="entry name" value="GPS"/>
    <property type="match status" value="1"/>
</dbReference>
<evidence type="ECO:0000256" key="2">
    <source>
        <dbReference type="ARBA" id="ARBA00022692"/>
    </source>
</evidence>
<feature type="region of interest" description="Disordered" evidence="6">
    <location>
        <begin position="220"/>
        <end position="251"/>
    </location>
</feature>
<dbReference type="InterPro" id="IPR053066">
    <property type="entry name" value="ADGR_G7"/>
</dbReference>
<evidence type="ECO:0000259" key="8">
    <source>
        <dbReference type="PROSITE" id="PS50221"/>
    </source>
</evidence>
<keyword evidence="4 7" id="KW-0472">Membrane</keyword>
<feature type="compositionally biased region" description="Low complexity" evidence="6">
    <location>
        <begin position="137"/>
        <end position="163"/>
    </location>
</feature>
<organism evidence="10 11">
    <name type="scientific">Stichopus japonicus</name>
    <name type="common">Sea cucumber</name>
    <dbReference type="NCBI Taxonomy" id="307972"/>
    <lineage>
        <taxon>Eukaryota</taxon>
        <taxon>Metazoa</taxon>
        <taxon>Echinodermata</taxon>
        <taxon>Eleutherozoa</taxon>
        <taxon>Echinozoa</taxon>
        <taxon>Holothuroidea</taxon>
        <taxon>Aspidochirotacea</taxon>
        <taxon>Aspidochirotida</taxon>
        <taxon>Stichopodidae</taxon>
        <taxon>Apostichopus</taxon>
    </lineage>
</organism>
<evidence type="ECO:0000256" key="4">
    <source>
        <dbReference type="ARBA" id="ARBA00023136"/>
    </source>
</evidence>
<dbReference type="PRINTS" id="PR00249">
    <property type="entry name" value="GPCRSECRETIN"/>
</dbReference>
<comment type="caution">
    <text evidence="10">The sequence shown here is derived from an EMBL/GenBank/DDBJ whole genome shotgun (WGS) entry which is preliminary data.</text>
</comment>
<feature type="domain" description="GAIN-B" evidence="8">
    <location>
        <begin position="547"/>
        <end position="723"/>
    </location>
</feature>
<dbReference type="InterPro" id="IPR046338">
    <property type="entry name" value="GAIN_dom_sf"/>
</dbReference>
<keyword evidence="5" id="KW-1015">Disulfide bond</keyword>
<keyword evidence="3 7" id="KW-1133">Transmembrane helix</keyword>
<dbReference type="GO" id="GO:0007166">
    <property type="term" value="P:cell surface receptor signaling pathway"/>
    <property type="evidence" value="ECO:0007669"/>
    <property type="project" value="InterPro"/>
</dbReference>
<gene>
    <name evidence="10" type="ORF">BSL78_03854</name>
</gene>
<keyword evidence="10" id="KW-0675">Receptor</keyword>
<feature type="region of interest" description="Disordered" evidence="6">
    <location>
        <begin position="85"/>
        <end position="163"/>
    </location>
</feature>